<name>A0A2K6KL58_RHIBE</name>
<keyword evidence="4" id="KW-1185">Reference proteome</keyword>
<feature type="signal peptide" evidence="2">
    <location>
        <begin position="1"/>
        <end position="19"/>
    </location>
</feature>
<sequence>MKFLLVLFLDMGSCSIAQAGVQWCHHSQDFESSRANIMSFHLRKTKKKVKTNQIHSYSFALLLEFSEYQPFHTTFFQLLGYSEITLFWSLVTIFLLLINMLCQGKQFIILNDFGQKSYH</sequence>
<evidence type="ECO:0000313" key="3">
    <source>
        <dbReference type="Ensembl" id="ENSRBIP00000011988.1"/>
    </source>
</evidence>
<protein>
    <submittedName>
        <fullName evidence="3">Uncharacterized protein</fullName>
    </submittedName>
</protein>
<accession>A0A2K6KL58</accession>
<evidence type="ECO:0000256" key="1">
    <source>
        <dbReference type="SAM" id="Phobius"/>
    </source>
</evidence>
<organism evidence="3 4">
    <name type="scientific">Rhinopithecus bieti</name>
    <name type="common">Black snub-nosed monkey</name>
    <name type="synonym">Pygathrix bieti</name>
    <dbReference type="NCBI Taxonomy" id="61621"/>
    <lineage>
        <taxon>Eukaryota</taxon>
        <taxon>Metazoa</taxon>
        <taxon>Chordata</taxon>
        <taxon>Craniata</taxon>
        <taxon>Vertebrata</taxon>
        <taxon>Euteleostomi</taxon>
        <taxon>Mammalia</taxon>
        <taxon>Eutheria</taxon>
        <taxon>Euarchontoglires</taxon>
        <taxon>Primates</taxon>
        <taxon>Haplorrhini</taxon>
        <taxon>Catarrhini</taxon>
        <taxon>Cercopithecidae</taxon>
        <taxon>Colobinae</taxon>
        <taxon>Rhinopithecus</taxon>
    </lineage>
</organism>
<dbReference type="GeneTree" id="ENSGT00910000146997"/>
<dbReference type="AlphaFoldDB" id="A0A2K6KL58"/>
<reference evidence="3" key="3">
    <citation type="submission" date="2025-09" db="UniProtKB">
        <authorList>
            <consortium name="Ensembl"/>
        </authorList>
    </citation>
    <scope>IDENTIFICATION</scope>
</reference>
<feature type="chain" id="PRO_5014442506" evidence="2">
    <location>
        <begin position="20"/>
        <end position="119"/>
    </location>
</feature>
<feature type="transmembrane region" description="Helical" evidence="1">
    <location>
        <begin position="78"/>
        <end position="98"/>
    </location>
</feature>
<proteinExistence type="predicted"/>
<keyword evidence="1" id="KW-0812">Transmembrane</keyword>
<evidence type="ECO:0000313" key="4">
    <source>
        <dbReference type="Proteomes" id="UP000233180"/>
    </source>
</evidence>
<evidence type="ECO:0000256" key="2">
    <source>
        <dbReference type="SAM" id="SignalP"/>
    </source>
</evidence>
<keyword evidence="1" id="KW-1133">Transmembrane helix</keyword>
<dbReference type="OMA" id="IHAYSFA"/>
<dbReference type="Ensembl" id="ENSRBIT00000035677.1">
    <property type="protein sequence ID" value="ENSRBIP00000011988.1"/>
    <property type="gene ID" value="ENSRBIG00000029906.1"/>
</dbReference>
<dbReference type="Proteomes" id="UP000233180">
    <property type="component" value="Unassembled WGS sequence"/>
</dbReference>
<keyword evidence="1" id="KW-0472">Membrane</keyword>
<reference evidence="3" key="2">
    <citation type="submission" date="2025-08" db="UniProtKB">
        <authorList>
            <consortium name="Ensembl"/>
        </authorList>
    </citation>
    <scope>IDENTIFICATION</scope>
</reference>
<keyword evidence="2" id="KW-0732">Signal</keyword>
<reference evidence="3 4" key="1">
    <citation type="submission" date="2016-06" db="EMBL/GenBank/DDBJ databases">
        <title>Genome of Rhinopithecus bieti.</title>
        <authorList>
            <person name="Wu"/>
            <person name="C.-I. and Zhang"/>
            <person name="Y."/>
        </authorList>
    </citation>
    <scope>NUCLEOTIDE SEQUENCE</scope>
</reference>